<evidence type="ECO:0000313" key="2">
    <source>
        <dbReference type="EMBL" id="SJZ72088.1"/>
    </source>
</evidence>
<reference evidence="2 3" key="1">
    <citation type="submission" date="2017-02" db="EMBL/GenBank/DDBJ databases">
        <authorList>
            <person name="Peterson S.W."/>
        </authorList>
    </citation>
    <scope>NUCLEOTIDE SEQUENCE [LARGE SCALE GENOMIC DNA]</scope>
    <source>
        <strain evidence="2 3">ATCC 700028</strain>
    </source>
</reference>
<evidence type="ECO:0000313" key="3">
    <source>
        <dbReference type="Proteomes" id="UP000191153"/>
    </source>
</evidence>
<protein>
    <recommendedName>
        <fullName evidence="4">WxL domain-containing protein</fullName>
    </recommendedName>
</protein>
<gene>
    <name evidence="2" type="ORF">SAMN02745174_01383</name>
</gene>
<dbReference type="RefSeq" id="WP_078693877.1">
    <property type="nucleotide sequence ID" value="NZ_FUWX01000009.1"/>
</dbReference>
<accession>A0A1T4MZM5</accession>
<dbReference type="EMBL" id="FUWX01000009">
    <property type="protein sequence ID" value="SJZ72088.1"/>
    <property type="molecule type" value="Genomic_DNA"/>
</dbReference>
<sequence length="173" mass="19082">MKKFMFFSIFFIISNNIFTAQTFNGPNQATIDIEVTVNVIAPPQQLMIADENGNQRDSIILNHTIPSTFEGENTENSTFYVQRGTGENAQNLEAGILDISLQKNEATLSGPKTAINSRFNLQDSSVPVADGTNRIRNMISSTISKTPGAQLAPNEIYNTSNTMTVIWNKEGFN</sequence>
<dbReference type="AlphaFoldDB" id="A0A1T4MZM5"/>
<feature type="signal peptide" evidence="1">
    <location>
        <begin position="1"/>
        <end position="20"/>
    </location>
</feature>
<evidence type="ECO:0008006" key="4">
    <source>
        <dbReference type="Google" id="ProtNLM"/>
    </source>
</evidence>
<name>A0A1T4MZM5_9FUSO</name>
<keyword evidence="1" id="KW-0732">Signal</keyword>
<proteinExistence type="predicted"/>
<keyword evidence="3" id="KW-1185">Reference proteome</keyword>
<dbReference type="Proteomes" id="UP000191153">
    <property type="component" value="Unassembled WGS sequence"/>
</dbReference>
<evidence type="ECO:0000256" key="1">
    <source>
        <dbReference type="SAM" id="SignalP"/>
    </source>
</evidence>
<feature type="chain" id="PRO_5013182397" description="WxL domain-containing protein" evidence="1">
    <location>
        <begin position="21"/>
        <end position="173"/>
    </location>
</feature>
<organism evidence="2 3">
    <name type="scientific">Cetobacterium ceti</name>
    <dbReference type="NCBI Taxonomy" id="180163"/>
    <lineage>
        <taxon>Bacteria</taxon>
        <taxon>Fusobacteriati</taxon>
        <taxon>Fusobacteriota</taxon>
        <taxon>Fusobacteriia</taxon>
        <taxon>Fusobacteriales</taxon>
        <taxon>Fusobacteriaceae</taxon>
        <taxon>Cetobacterium</taxon>
    </lineage>
</organism>
<dbReference type="STRING" id="180163.SAMN02745174_01383"/>